<organism evidence="1 2">
    <name type="scientific">Bartonella koehlerae C-29</name>
    <dbReference type="NCBI Taxonomy" id="1134510"/>
    <lineage>
        <taxon>Bacteria</taxon>
        <taxon>Pseudomonadati</taxon>
        <taxon>Pseudomonadota</taxon>
        <taxon>Alphaproteobacteria</taxon>
        <taxon>Hyphomicrobiales</taxon>
        <taxon>Bartonellaceae</taxon>
        <taxon>Bartonella</taxon>
    </lineage>
</organism>
<dbReference type="Proteomes" id="UP000027015">
    <property type="component" value="Unassembled WGS sequence"/>
</dbReference>
<accession>A0A067WHJ5</accession>
<sequence>MTKTSSRVVNEHASISTELTVKLELADFSKAKFLLDMQENL</sequence>
<gene>
    <name evidence="1" type="ORF">O9A_00672</name>
</gene>
<dbReference type="HOGENOM" id="CLU_3266286_0_0_5"/>
<protein>
    <submittedName>
        <fullName evidence="1">Uncharacterized protein</fullName>
    </submittedName>
</protein>
<keyword evidence="2" id="KW-1185">Reference proteome</keyword>
<name>A0A067WHJ5_9HYPH</name>
<evidence type="ECO:0000313" key="1">
    <source>
        <dbReference type="EMBL" id="KEC55392.1"/>
    </source>
</evidence>
<evidence type="ECO:0000313" key="2">
    <source>
        <dbReference type="Proteomes" id="UP000027015"/>
    </source>
</evidence>
<reference evidence="1 2" key="1">
    <citation type="submission" date="2012-04" db="EMBL/GenBank/DDBJ databases">
        <title>The Genome Sequence of Bartonella koehlerae C-29.</title>
        <authorList>
            <consortium name="The Broad Institute Genome Sequencing Platform"/>
            <consortium name="The Broad Institute Genome Sequencing Center for Infectious Disease"/>
            <person name="Feldgarden M."/>
            <person name="Kirby J."/>
            <person name="Kosoy M."/>
            <person name="Birtles R."/>
            <person name="Probert W.S."/>
            <person name="Chiaraviglio L."/>
            <person name="Walker B."/>
            <person name="Young S.K."/>
            <person name="Zeng Q."/>
            <person name="Gargeya S."/>
            <person name="Fitzgerald M."/>
            <person name="Haas B."/>
            <person name="Abouelleil A."/>
            <person name="Alvarado L."/>
            <person name="Arachchi H.M."/>
            <person name="Berlin A.M."/>
            <person name="Chapman S.B."/>
            <person name="Goldberg J."/>
            <person name="Griggs A."/>
            <person name="Gujja S."/>
            <person name="Hansen M."/>
            <person name="Howarth C."/>
            <person name="Imamovic A."/>
            <person name="Larimer J."/>
            <person name="McCowen C."/>
            <person name="Montmayeur A."/>
            <person name="Murphy C."/>
            <person name="Neiman D."/>
            <person name="Pearson M."/>
            <person name="Priest M."/>
            <person name="Roberts A."/>
            <person name="Saif S."/>
            <person name="Shea T."/>
            <person name="Sisk P."/>
            <person name="Sykes S."/>
            <person name="Wortman J."/>
            <person name="Nusbaum C."/>
            <person name="Birren B."/>
        </authorList>
    </citation>
    <scope>NUCLEOTIDE SEQUENCE [LARGE SCALE GENOMIC DNA]</scope>
    <source>
        <strain evidence="1 2">C-29</strain>
    </source>
</reference>
<comment type="caution">
    <text evidence="1">The sequence shown here is derived from an EMBL/GenBank/DDBJ whole genome shotgun (WGS) entry which is preliminary data.</text>
</comment>
<dbReference type="PATRIC" id="fig|1134510.3.peg.780"/>
<dbReference type="EMBL" id="AHPL01000007">
    <property type="protein sequence ID" value="KEC55392.1"/>
    <property type="molecule type" value="Genomic_DNA"/>
</dbReference>
<proteinExistence type="predicted"/>
<dbReference type="AlphaFoldDB" id="A0A067WHJ5"/>